<dbReference type="SUPFAM" id="SSF81606">
    <property type="entry name" value="PP2C-like"/>
    <property type="match status" value="1"/>
</dbReference>
<feature type="region of interest" description="Disordered" evidence="10">
    <location>
        <begin position="1"/>
        <end position="29"/>
    </location>
</feature>
<name>A0ABM0Z831_CAMSA</name>
<proteinExistence type="inferred from homology"/>
<reference evidence="12" key="1">
    <citation type="journal article" date="2014" name="Nat. Commun.">
        <title>The emerging biofuel crop Camelina sativa retains a highly undifferentiated hexaploid genome structure.</title>
        <authorList>
            <person name="Kagale S."/>
            <person name="Koh C."/>
            <person name="Nixon J."/>
            <person name="Bollina V."/>
            <person name="Clarke W.E."/>
            <person name="Tuteja R."/>
            <person name="Spillane C."/>
            <person name="Robinson S.J."/>
            <person name="Links M.G."/>
            <person name="Clarke C."/>
            <person name="Higgins E.E."/>
            <person name="Huebert T."/>
            <person name="Sharpe A.G."/>
            <person name="Parkin I.A."/>
        </authorList>
    </citation>
    <scope>NUCLEOTIDE SEQUENCE [LARGE SCALE GENOMIC DNA]</scope>
    <source>
        <strain evidence="12">cv. DH55</strain>
    </source>
</reference>
<dbReference type="InterPro" id="IPR000222">
    <property type="entry name" value="PP2C_BS"/>
</dbReference>
<reference evidence="13" key="2">
    <citation type="submission" date="2025-08" db="UniProtKB">
        <authorList>
            <consortium name="RefSeq"/>
        </authorList>
    </citation>
    <scope>IDENTIFICATION</scope>
    <source>
        <tissue evidence="13">Leaf</tissue>
    </source>
</reference>
<gene>
    <name evidence="13" type="primary">LOC104787802</name>
</gene>
<keyword evidence="12" id="KW-1185">Reference proteome</keyword>
<feature type="compositionally biased region" description="Basic residues" evidence="10">
    <location>
        <begin position="372"/>
        <end position="381"/>
    </location>
</feature>
<dbReference type="InterPro" id="IPR015655">
    <property type="entry name" value="PP2C"/>
</dbReference>
<dbReference type="SMART" id="SM00332">
    <property type="entry name" value="PP2Cc"/>
    <property type="match status" value="1"/>
</dbReference>
<feature type="domain" description="PPM-type phosphatase" evidence="11">
    <location>
        <begin position="84"/>
        <end position="418"/>
    </location>
</feature>
<comment type="cofactor">
    <cofactor evidence="2">
        <name>Mg(2+)</name>
        <dbReference type="ChEBI" id="CHEBI:18420"/>
    </cofactor>
</comment>
<evidence type="ECO:0000256" key="4">
    <source>
        <dbReference type="ARBA" id="ARBA00022723"/>
    </source>
</evidence>
<evidence type="ECO:0000259" key="11">
    <source>
        <dbReference type="PROSITE" id="PS51746"/>
    </source>
</evidence>
<protein>
    <recommendedName>
        <fullName evidence="3">protein-serine/threonine phosphatase</fullName>
        <ecNumber evidence="3">3.1.3.16</ecNumber>
    </recommendedName>
</protein>
<dbReference type="InterPro" id="IPR036457">
    <property type="entry name" value="PPM-type-like_dom_sf"/>
</dbReference>
<sequence length="423" mass="46203">MSTTTSLASGEKKTNLSSPMAANASSPLSSSSPLLMIPKVLPLTMRRKRPTQLNIPEIKPARTETSIFRDFAHQNDAVSLGGNGFGLVSRKGKKKFMEDTHRVVPCLLGNSKKGFFGVYDGHGGGKAAEFVAENLHKHVLEMMKNCKEKDEKVEAFKAAYLKTDRDFLEQGVVSGACCVTALVQDQEMIVSNLGDCRAVLCRAGVAEALTADHKAGRDDEKERIESEGGYVDLHRGAWRVNGTLAVSRSIGDANLKKWVVAEPETRILKLEQEMEFLVLASDGLWDVVTNQEAVDTVLRVLAQRKTPTESEAENLGGQGFVNVSPSSKLRRVSLLDSPPAQSPLCAMSPSSYNNSENEAPLPHCENGSPLSKLRRTTPVRRMKMDSESSWAKAACKELTNLAVNKGNMDDITVVIIDLDHYKC</sequence>
<dbReference type="Pfam" id="PF00481">
    <property type="entry name" value="PP2C"/>
    <property type="match status" value="1"/>
</dbReference>
<evidence type="ECO:0000256" key="10">
    <source>
        <dbReference type="SAM" id="MobiDB-lite"/>
    </source>
</evidence>
<accession>A0ABM0Z831</accession>
<organism evidence="12 13">
    <name type="scientific">Camelina sativa</name>
    <name type="common">False flax</name>
    <name type="synonym">Myagrum sativum</name>
    <dbReference type="NCBI Taxonomy" id="90675"/>
    <lineage>
        <taxon>Eukaryota</taxon>
        <taxon>Viridiplantae</taxon>
        <taxon>Streptophyta</taxon>
        <taxon>Embryophyta</taxon>
        <taxon>Tracheophyta</taxon>
        <taxon>Spermatophyta</taxon>
        <taxon>Magnoliopsida</taxon>
        <taxon>eudicotyledons</taxon>
        <taxon>Gunneridae</taxon>
        <taxon>Pentapetalae</taxon>
        <taxon>rosids</taxon>
        <taxon>malvids</taxon>
        <taxon>Brassicales</taxon>
        <taxon>Brassicaceae</taxon>
        <taxon>Camelineae</taxon>
        <taxon>Camelina</taxon>
    </lineage>
</organism>
<keyword evidence="5 9" id="KW-0378">Hydrolase</keyword>
<keyword evidence="8" id="KW-0464">Manganese</keyword>
<keyword evidence="7 9" id="KW-0904">Protein phosphatase</keyword>
<evidence type="ECO:0000256" key="2">
    <source>
        <dbReference type="ARBA" id="ARBA00001946"/>
    </source>
</evidence>
<dbReference type="PROSITE" id="PS51746">
    <property type="entry name" value="PPM_2"/>
    <property type="match status" value="1"/>
</dbReference>
<feature type="region of interest" description="Disordered" evidence="10">
    <location>
        <begin position="350"/>
        <end position="381"/>
    </location>
</feature>
<evidence type="ECO:0000256" key="9">
    <source>
        <dbReference type="RuleBase" id="RU003465"/>
    </source>
</evidence>
<dbReference type="GeneID" id="104787802"/>
<dbReference type="Gene3D" id="3.60.40.10">
    <property type="entry name" value="PPM-type phosphatase domain"/>
    <property type="match status" value="1"/>
</dbReference>
<comment type="similarity">
    <text evidence="9">Belongs to the PP2C family.</text>
</comment>
<evidence type="ECO:0000256" key="3">
    <source>
        <dbReference type="ARBA" id="ARBA00013081"/>
    </source>
</evidence>
<evidence type="ECO:0000256" key="8">
    <source>
        <dbReference type="ARBA" id="ARBA00023211"/>
    </source>
</evidence>
<dbReference type="Proteomes" id="UP000694864">
    <property type="component" value="Chromosome 5"/>
</dbReference>
<keyword evidence="4" id="KW-0479">Metal-binding</keyword>
<evidence type="ECO:0000256" key="7">
    <source>
        <dbReference type="ARBA" id="ARBA00022912"/>
    </source>
</evidence>
<evidence type="ECO:0000256" key="6">
    <source>
        <dbReference type="ARBA" id="ARBA00022842"/>
    </source>
</evidence>
<evidence type="ECO:0000256" key="5">
    <source>
        <dbReference type="ARBA" id="ARBA00022801"/>
    </source>
</evidence>
<evidence type="ECO:0000313" key="12">
    <source>
        <dbReference type="Proteomes" id="UP000694864"/>
    </source>
</evidence>
<dbReference type="RefSeq" id="XP_010511746.1">
    <property type="nucleotide sequence ID" value="XM_010513444.2"/>
</dbReference>
<evidence type="ECO:0000313" key="13">
    <source>
        <dbReference type="RefSeq" id="XP_010511746.1"/>
    </source>
</evidence>
<feature type="compositionally biased region" description="Low complexity" evidence="10">
    <location>
        <begin position="15"/>
        <end position="29"/>
    </location>
</feature>
<dbReference type="PANTHER" id="PTHR47992">
    <property type="entry name" value="PROTEIN PHOSPHATASE"/>
    <property type="match status" value="1"/>
</dbReference>
<dbReference type="CDD" id="cd00143">
    <property type="entry name" value="PP2Cc"/>
    <property type="match status" value="1"/>
</dbReference>
<dbReference type="EC" id="3.1.3.16" evidence="3"/>
<evidence type="ECO:0000256" key="1">
    <source>
        <dbReference type="ARBA" id="ARBA00001936"/>
    </source>
</evidence>
<keyword evidence="6" id="KW-0460">Magnesium</keyword>
<dbReference type="PROSITE" id="PS01032">
    <property type="entry name" value="PPM_1"/>
    <property type="match status" value="1"/>
</dbReference>
<comment type="cofactor">
    <cofactor evidence="1">
        <name>Mn(2+)</name>
        <dbReference type="ChEBI" id="CHEBI:29035"/>
    </cofactor>
</comment>
<dbReference type="InterPro" id="IPR001932">
    <property type="entry name" value="PPM-type_phosphatase-like_dom"/>
</dbReference>